<name>A0AAW2Y8B7_9LAMI</name>
<evidence type="ECO:0000256" key="1">
    <source>
        <dbReference type="ARBA" id="ARBA00004167"/>
    </source>
</evidence>
<accession>A0AAW2Y8B7</accession>
<reference evidence="4" key="1">
    <citation type="submission" date="2020-06" db="EMBL/GenBank/DDBJ databases">
        <authorList>
            <person name="Li T."/>
            <person name="Hu X."/>
            <person name="Zhang T."/>
            <person name="Song X."/>
            <person name="Zhang H."/>
            <person name="Dai N."/>
            <person name="Sheng W."/>
            <person name="Hou X."/>
            <person name="Wei L."/>
        </authorList>
    </citation>
    <scope>NUCLEOTIDE SEQUENCE</scope>
    <source>
        <strain evidence="4">KEN1</strain>
        <tissue evidence="4">Leaf</tissue>
    </source>
</reference>
<dbReference type="GO" id="GO:0016301">
    <property type="term" value="F:kinase activity"/>
    <property type="evidence" value="ECO:0007669"/>
    <property type="project" value="UniProtKB-KW"/>
</dbReference>
<dbReference type="PANTHER" id="PTHR33138">
    <property type="entry name" value="OS01G0690200 PROTEIN"/>
    <property type="match status" value="1"/>
</dbReference>
<organism evidence="4">
    <name type="scientific">Sesamum latifolium</name>
    <dbReference type="NCBI Taxonomy" id="2727402"/>
    <lineage>
        <taxon>Eukaryota</taxon>
        <taxon>Viridiplantae</taxon>
        <taxon>Streptophyta</taxon>
        <taxon>Embryophyta</taxon>
        <taxon>Tracheophyta</taxon>
        <taxon>Spermatophyta</taxon>
        <taxon>Magnoliopsida</taxon>
        <taxon>eudicotyledons</taxon>
        <taxon>Gunneridae</taxon>
        <taxon>Pentapetalae</taxon>
        <taxon>asterids</taxon>
        <taxon>lamiids</taxon>
        <taxon>Lamiales</taxon>
        <taxon>Pedaliaceae</taxon>
        <taxon>Sesamum</taxon>
    </lineage>
</organism>
<dbReference type="AlphaFoldDB" id="A0AAW2Y8B7"/>
<dbReference type="EMBL" id="JACGWN010000001">
    <property type="protein sequence ID" value="KAL0462010.1"/>
    <property type="molecule type" value="Genomic_DNA"/>
</dbReference>
<keyword evidence="4" id="KW-0418">Kinase</keyword>
<dbReference type="InterPro" id="IPR025287">
    <property type="entry name" value="WAK_GUB"/>
</dbReference>
<dbReference type="GO" id="GO:0016020">
    <property type="term" value="C:membrane"/>
    <property type="evidence" value="ECO:0007669"/>
    <property type="project" value="UniProtKB-SubCell"/>
</dbReference>
<evidence type="ECO:0000313" key="4">
    <source>
        <dbReference type="EMBL" id="KAL0462010.1"/>
    </source>
</evidence>
<gene>
    <name evidence="4" type="ORF">Slati_0088600</name>
</gene>
<keyword evidence="2" id="KW-0732">Signal</keyword>
<evidence type="ECO:0000259" key="3">
    <source>
        <dbReference type="Pfam" id="PF13947"/>
    </source>
</evidence>
<reference evidence="4" key="2">
    <citation type="journal article" date="2024" name="Plant">
        <title>Genomic evolution and insights into agronomic trait innovations of Sesamum species.</title>
        <authorList>
            <person name="Miao H."/>
            <person name="Wang L."/>
            <person name="Qu L."/>
            <person name="Liu H."/>
            <person name="Sun Y."/>
            <person name="Le M."/>
            <person name="Wang Q."/>
            <person name="Wei S."/>
            <person name="Zheng Y."/>
            <person name="Lin W."/>
            <person name="Duan Y."/>
            <person name="Cao H."/>
            <person name="Xiong S."/>
            <person name="Wang X."/>
            <person name="Wei L."/>
            <person name="Li C."/>
            <person name="Ma Q."/>
            <person name="Ju M."/>
            <person name="Zhao R."/>
            <person name="Li G."/>
            <person name="Mu C."/>
            <person name="Tian Q."/>
            <person name="Mei H."/>
            <person name="Zhang T."/>
            <person name="Gao T."/>
            <person name="Zhang H."/>
        </authorList>
    </citation>
    <scope>NUCLEOTIDE SEQUENCE</scope>
    <source>
        <strain evidence="4">KEN1</strain>
    </source>
</reference>
<keyword evidence="4" id="KW-0675">Receptor</keyword>
<keyword evidence="4" id="KW-0808">Transferase</keyword>
<dbReference type="PANTHER" id="PTHR33138:SF1">
    <property type="entry name" value="OS01G0113900 PROTEIN"/>
    <property type="match status" value="1"/>
</dbReference>
<comment type="caution">
    <text evidence="4">The sequence shown here is derived from an EMBL/GenBank/DDBJ whole genome shotgun (WGS) entry which is preliminary data.</text>
</comment>
<comment type="subcellular location">
    <subcellularLocation>
        <location evidence="1">Membrane</location>
        <topology evidence="1">Single-pass membrane protein</topology>
    </subcellularLocation>
</comment>
<protein>
    <submittedName>
        <fullName evidence="4">LEAF RUST 10 DISEASE-RESISTANCE LOCUS RECEPTOR-LIKE PROTEIN KINASE-like 2.4</fullName>
    </submittedName>
</protein>
<dbReference type="GO" id="GO:0030247">
    <property type="term" value="F:polysaccharide binding"/>
    <property type="evidence" value="ECO:0007669"/>
    <property type="project" value="InterPro"/>
</dbReference>
<sequence>MKCYHQVRLISVRQHRKHKLPFSGGDQPEACGYSGFQLFNCKGAFPVLDIQPLRYHVLEINFSTHTLKVAREDLLKNECQDVLYNTTLNNLYDFAPGSNDENVTLFFGCVRVRKNGLKTDLPNQFACIDRFTIGNASSGPGPNIKCNDSISVPVNRAAARALKNRTASSNAEVLREAFAGGFLIQWLTAPVRMCNTNYNTCKRDPGSQWSTQVTAAPSQFIGKNPEVLLHVIFQNRIRNWPHIQAGS</sequence>
<dbReference type="Pfam" id="PF13947">
    <property type="entry name" value="GUB_WAK_bind"/>
    <property type="match status" value="1"/>
</dbReference>
<proteinExistence type="predicted"/>
<feature type="domain" description="Wall-associated receptor kinase galacturonan-binding" evidence="3">
    <location>
        <begin position="20"/>
        <end position="71"/>
    </location>
</feature>
<evidence type="ECO:0000256" key="2">
    <source>
        <dbReference type="ARBA" id="ARBA00022729"/>
    </source>
</evidence>